<name>A0A1J4N4L5_9ACTN</name>
<feature type="transmembrane region" description="Helical" evidence="1">
    <location>
        <begin position="154"/>
        <end position="178"/>
    </location>
</feature>
<sequence length="212" mass="22026">MSAVDVYLADLRAAIPGPSWTRRDLLREAGDHLEDATEAYAAAGYTTAEAEALALRDFGSVDDIAPGFRDTVAIGAARRTALMLVLVMIPQAFLWDDGIDLGSSGRLAAPDAGLFNVLDTIIEYVGTIGALGAVIALVATAIGQRWLPIGRRAARLTAAWAFAIAVVIPVIGLTMLALTGSLTVMVALAAIAFMATPFALVALSAQRTLAAC</sequence>
<accession>A0A1J4N4L5</accession>
<keyword evidence="1" id="KW-0812">Transmembrane</keyword>
<comment type="caution">
    <text evidence="2">The sequence shown here is derived from an EMBL/GenBank/DDBJ whole genome shotgun (WGS) entry which is preliminary data.</text>
</comment>
<reference evidence="2" key="1">
    <citation type="submission" date="2016-10" db="EMBL/GenBank/DDBJ databases">
        <title>Draft Genome Sequence of Nocardioides luteus Strain BAFB, an Alkane-Degrading Bacterium Isolated from JP-7 Polluted Soil.</title>
        <authorList>
            <person name="Brown L."/>
            <person name="Ruiz O.N."/>
            <person name="Gunasekera T."/>
        </authorList>
    </citation>
    <scope>NUCLEOTIDE SEQUENCE [LARGE SCALE GENOMIC DNA]</scope>
    <source>
        <strain evidence="2">BAFB</strain>
    </source>
</reference>
<dbReference type="NCBIfam" id="NF038403">
    <property type="entry name" value="perm_prefix_1"/>
    <property type="match status" value="1"/>
</dbReference>
<organism evidence="2 3">
    <name type="scientific">Nocardioides luteus</name>
    <dbReference type="NCBI Taxonomy" id="1844"/>
    <lineage>
        <taxon>Bacteria</taxon>
        <taxon>Bacillati</taxon>
        <taxon>Actinomycetota</taxon>
        <taxon>Actinomycetes</taxon>
        <taxon>Propionibacteriales</taxon>
        <taxon>Nocardioidaceae</taxon>
        <taxon>Nocardioides</taxon>
    </lineage>
</organism>
<evidence type="ECO:0000313" key="3">
    <source>
        <dbReference type="Proteomes" id="UP000033772"/>
    </source>
</evidence>
<dbReference type="AlphaFoldDB" id="A0A1J4N4L5"/>
<dbReference type="Proteomes" id="UP000033772">
    <property type="component" value="Unassembled WGS sequence"/>
</dbReference>
<feature type="transmembrane region" description="Helical" evidence="1">
    <location>
        <begin position="121"/>
        <end position="142"/>
    </location>
</feature>
<feature type="transmembrane region" description="Helical" evidence="1">
    <location>
        <begin position="76"/>
        <end position="95"/>
    </location>
</feature>
<gene>
    <name evidence="2" type="ORF">UG56_012145</name>
</gene>
<keyword evidence="1" id="KW-1133">Transmembrane helix</keyword>
<dbReference type="InterPro" id="IPR047928">
    <property type="entry name" value="Perm_prefix_1"/>
</dbReference>
<proteinExistence type="predicted"/>
<dbReference type="EMBL" id="JZDQ02000015">
    <property type="protein sequence ID" value="OIJ26466.1"/>
    <property type="molecule type" value="Genomic_DNA"/>
</dbReference>
<evidence type="ECO:0000256" key="1">
    <source>
        <dbReference type="SAM" id="Phobius"/>
    </source>
</evidence>
<keyword evidence="1" id="KW-0472">Membrane</keyword>
<protein>
    <submittedName>
        <fullName evidence="2">Uncharacterized protein</fullName>
    </submittedName>
</protein>
<dbReference type="STRING" id="1844.UG56_012145"/>
<dbReference type="Pfam" id="PF22564">
    <property type="entry name" value="HAAS"/>
    <property type="match status" value="1"/>
</dbReference>
<evidence type="ECO:0000313" key="2">
    <source>
        <dbReference type="EMBL" id="OIJ26466.1"/>
    </source>
</evidence>
<dbReference type="OrthoDB" id="5187995at2"/>
<feature type="transmembrane region" description="Helical" evidence="1">
    <location>
        <begin position="184"/>
        <end position="205"/>
    </location>
</feature>
<dbReference type="RefSeq" id="WP_052693105.1">
    <property type="nucleotide sequence ID" value="NZ_JZDQ02000015.1"/>
</dbReference>
<keyword evidence="3" id="KW-1185">Reference proteome</keyword>